<dbReference type="Gene3D" id="2.40.50.140">
    <property type="entry name" value="Nucleic acid-binding proteins"/>
    <property type="match status" value="1"/>
</dbReference>
<sequence length="202" mass="22915">MQMNMITSSQLYTSRLNQTIRLRVPRVWDCIIPSSGKCLGMAFVATNHSGNGIHVQIAERDMRIFKQLLMEGTLYDITGFRIGATTVRYIASPSENHLPYLANKDKFLAVAAIHLPGGTISRKRDFYIMTLYNRRLKITIWESSYNTLDVEELIGSEEKPVVIFAGMIVKTFNGGHFLLLALLPRYMSTLTFKKYQGMEGPV</sequence>
<accession>A0A1R3IWK3</accession>
<dbReference type="PANTHER" id="PTHR47165">
    <property type="entry name" value="OS03G0429900 PROTEIN"/>
    <property type="match status" value="1"/>
</dbReference>
<protein>
    <submittedName>
        <fullName evidence="2">Nucleic acid-binding protein</fullName>
    </submittedName>
</protein>
<keyword evidence="3" id="KW-1185">Reference proteome</keyword>
<evidence type="ECO:0000256" key="1">
    <source>
        <dbReference type="SAM" id="Phobius"/>
    </source>
</evidence>
<dbReference type="AlphaFoldDB" id="A0A1R3IWK3"/>
<feature type="transmembrane region" description="Helical" evidence="1">
    <location>
        <begin position="161"/>
        <end position="183"/>
    </location>
</feature>
<keyword evidence="1" id="KW-0472">Membrane</keyword>
<dbReference type="InterPro" id="IPR012340">
    <property type="entry name" value="NA-bd_OB-fold"/>
</dbReference>
<name>A0A1R3IWK3_9ROSI</name>
<comment type="caution">
    <text evidence="2">The sequence shown here is derived from an EMBL/GenBank/DDBJ whole genome shotgun (WGS) entry which is preliminary data.</text>
</comment>
<dbReference type="Proteomes" id="UP000187203">
    <property type="component" value="Unassembled WGS sequence"/>
</dbReference>
<keyword evidence="1" id="KW-1133">Transmembrane helix</keyword>
<evidence type="ECO:0000313" key="2">
    <source>
        <dbReference type="EMBL" id="OMO86956.1"/>
    </source>
</evidence>
<organism evidence="2 3">
    <name type="scientific">Corchorus olitorius</name>
    <dbReference type="NCBI Taxonomy" id="93759"/>
    <lineage>
        <taxon>Eukaryota</taxon>
        <taxon>Viridiplantae</taxon>
        <taxon>Streptophyta</taxon>
        <taxon>Embryophyta</taxon>
        <taxon>Tracheophyta</taxon>
        <taxon>Spermatophyta</taxon>
        <taxon>Magnoliopsida</taxon>
        <taxon>eudicotyledons</taxon>
        <taxon>Gunneridae</taxon>
        <taxon>Pentapetalae</taxon>
        <taxon>rosids</taxon>
        <taxon>malvids</taxon>
        <taxon>Malvales</taxon>
        <taxon>Malvaceae</taxon>
        <taxon>Grewioideae</taxon>
        <taxon>Apeibeae</taxon>
        <taxon>Corchorus</taxon>
    </lineage>
</organism>
<proteinExistence type="predicted"/>
<dbReference type="OrthoDB" id="1931061at2759"/>
<reference evidence="3" key="1">
    <citation type="submission" date="2013-09" db="EMBL/GenBank/DDBJ databases">
        <title>Corchorus olitorius genome sequencing.</title>
        <authorList>
            <person name="Alam M."/>
            <person name="Haque M.S."/>
            <person name="Islam M.S."/>
            <person name="Emdad E.M."/>
            <person name="Islam M.M."/>
            <person name="Ahmed B."/>
            <person name="Halim A."/>
            <person name="Hossen Q.M.M."/>
            <person name="Hossain M.Z."/>
            <person name="Ahmed R."/>
            <person name="Khan M.M."/>
            <person name="Islam R."/>
            <person name="Rashid M.M."/>
            <person name="Khan S.A."/>
            <person name="Rahman M.S."/>
            <person name="Alam M."/>
            <person name="Yahiya A.S."/>
            <person name="Khan M.S."/>
            <person name="Azam M.S."/>
            <person name="Haque T."/>
            <person name="Lashkar M.Z.H."/>
            <person name="Akhand A.I."/>
            <person name="Morshed G."/>
            <person name="Roy S."/>
            <person name="Uddin K.S."/>
            <person name="Rabeya T."/>
            <person name="Hossain A.S."/>
            <person name="Chowdhury A."/>
            <person name="Snigdha A.R."/>
            <person name="Mortoza M.S."/>
            <person name="Matin S.A."/>
            <person name="Hoque S.M.E."/>
            <person name="Islam M.K."/>
            <person name="Roy D.K."/>
            <person name="Haider R."/>
            <person name="Moosa M.M."/>
            <person name="Elias S.M."/>
            <person name="Hasan A.M."/>
            <person name="Jahan S."/>
            <person name="Shafiuddin M."/>
            <person name="Mahmood N."/>
            <person name="Shommy N.S."/>
        </authorList>
    </citation>
    <scope>NUCLEOTIDE SEQUENCE [LARGE SCALE GENOMIC DNA]</scope>
    <source>
        <strain evidence="3">cv. O-4</strain>
    </source>
</reference>
<gene>
    <name evidence="2" type="ORF">COLO4_20844</name>
</gene>
<dbReference type="PANTHER" id="PTHR47165:SF4">
    <property type="entry name" value="OS03G0429900 PROTEIN"/>
    <property type="match status" value="1"/>
</dbReference>
<keyword evidence="1" id="KW-0812">Transmembrane</keyword>
<dbReference type="EMBL" id="AWUE01017471">
    <property type="protein sequence ID" value="OMO86956.1"/>
    <property type="molecule type" value="Genomic_DNA"/>
</dbReference>
<evidence type="ECO:0000313" key="3">
    <source>
        <dbReference type="Proteomes" id="UP000187203"/>
    </source>
</evidence>